<organism evidence="1 2">
    <name type="scientific">Tegillarca granosa</name>
    <name type="common">Malaysian cockle</name>
    <name type="synonym">Anadara granosa</name>
    <dbReference type="NCBI Taxonomy" id="220873"/>
    <lineage>
        <taxon>Eukaryota</taxon>
        <taxon>Metazoa</taxon>
        <taxon>Spiralia</taxon>
        <taxon>Lophotrochozoa</taxon>
        <taxon>Mollusca</taxon>
        <taxon>Bivalvia</taxon>
        <taxon>Autobranchia</taxon>
        <taxon>Pteriomorphia</taxon>
        <taxon>Arcoida</taxon>
        <taxon>Arcoidea</taxon>
        <taxon>Arcidae</taxon>
        <taxon>Tegillarca</taxon>
    </lineage>
</organism>
<proteinExistence type="predicted"/>
<comment type="caution">
    <text evidence="1">The sequence shown here is derived from an EMBL/GenBank/DDBJ whole genome shotgun (WGS) entry which is preliminary data.</text>
</comment>
<evidence type="ECO:0000313" key="2">
    <source>
        <dbReference type="Proteomes" id="UP001217089"/>
    </source>
</evidence>
<keyword evidence="2" id="KW-1185">Reference proteome</keyword>
<gene>
    <name evidence="1" type="ORF">KUTeg_008504</name>
</gene>
<name>A0ABQ9F9C1_TEGGR</name>
<dbReference type="Proteomes" id="UP001217089">
    <property type="component" value="Unassembled WGS sequence"/>
</dbReference>
<protein>
    <submittedName>
        <fullName evidence="1">Uncharacterized protein</fullName>
    </submittedName>
</protein>
<accession>A0ABQ9F9C1</accession>
<reference evidence="1 2" key="1">
    <citation type="submission" date="2022-12" db="EMBL/GenBank/DDBJ databases">
        <title>Chromosome-level genome of Tegillarca granosa.</title>
        <authorList>
            <person name="Kim J."/>
        </authorList>
    </citation>
    <scope>NUCLEOTIDE SEQUENCE [LARGE SCALE GENOMIC DNA]</scope>
    <source>
        <strain evidence="1">Teg-2019</strain>
        <tissue evidence="1">Adductor muscle</tissue>
    </source>
</reference>
<evidence type="ECO:0000313" key="1">
    <source>
        <dbReference type="EMBL" id="KAJ8313943.1"/>
    </source>
</evidence>
<dbReference type="EMBL" id="JARBDR010000342">
    <property type="protein sequence ID" value="KAJ8313943.1"/>
    <property type="molecule type" value="Genomic_DNA"/>
</dbReference>
<sequence>MKRRRKFYQDEMKENTGHETITHSTLGAYLDEDGEVQQERLCLKELFYIGINKCFFRKSKKHKFNIHAFLFFKEVSQTRKYVYEFFPMTIYFFFEIHKIVYILNKITLQKDVIMISLSRKKKYIFDIYYLFICVFF</sequence>